<dbReference type="InterPro" id="IPR021799">
    <property type="entry name" value="PIN-like_prokaryotic"/>
</dbReference>
<dbReference type="EMBL" id="CAADFA010000516">
    <property type="protein sequence ID" value="VFJ69263.1"/>
    <property type="molecule type" value="Genomic_DNA"/>
</dbReference>
<sequence>MLIVADSSALVALALCDGLALLDGLFHEIKIPRAVFDEVVIEGKPAAVSLGAYLAGKTVPVVSTETALTFGGLGQGEIEAMALYKALRADYLLVDDRQARKAARLNHITIIGSQGILLLAKHAGLIPAVAPFLDRLRNSNIRISEHLIQKALKLANESDP</sequence>
<dbReference type="AlphaFoldDB" id="A0A450TNC1"/>
<dbReference type="PANTHER" id="PTHR39550">
    <property type="entry name" value="SLL0658 PROTEIN"/>
    <property type="match status" value="1"/>
</dbReference>
<dbReference type="EMBL" id="CAADFL010000497">
    <property type="protein sequence ID" value="VFK17685.1"/>
    <property type="molecule type" value="Genomic_DNA"/>
</dbReference>
<organism evidence="1">
    <name type="scientific">Candidatus Kentrum sp. FM</name>
    <dbReference type="NCBI Taxonomy" id="2126340"/>
    <lineage>
        <taxon>Bacteria</taxon>
        <taxon>Pseudomonadati</taxon>
        <taxon>Pseudomonadota</taxon>
        <taxon>Gammaproteobacteria</taxon>
        <taxon>Candidatus Kentrum</taxon>
    </lineage>
</organism>
<accession>A0A450TNC1</accession>
<reference evidence="1" key="1">
    <citation type="submission" date="2019-02" db="EMBL/GenBank/DDBJ databases">
        <authorList>
            <person name="Gruber-Vodicka R. H."/>
            <person name="Seah K. B. B."/>
        </authorList>
    </citation>
    <scope>NUCLEOTIDE SEQUENCE</scope>
    <source>
        <strain evidence="2">BECK_BZ163</strain>
        <strain evidence="3">BECK_BZ164</strain>
        <strain evidence="1">BECK_BZ165</strain>
    </source>
</reference>
<protein>
    <submittedName>
        <fullName evidence="1">Predicted nucleic acid-binding protein, contains PIN domain</fullName>
    </submittedName>
</protein>
<dbReference type="PANTHER" id="PTHR39550:SF1">
    <property type="entry name" value="SLL0658 PROTEIN"/>
    <property type="match status" value="1"/>
</dbReference>
<dbReference type="Pfam" id="PF11848">
    <property type="entry name" value="DUF3368"/>
    <property type="match status" value="1"/>
</dbReference>
<evidence type="ECO:0000313" key="2">
    <source>
        <dbReference type="EMBL" id="VFJ69335.1"/>
    </source>
</evidence>
<evidence type="ECO:0000313" key="3">
    <source>
        <dbReference type="EMBL" id="VFK17685.1"/>
    </source>
</evidence>
<dbReference type="EMBL" id="CAADEZ010000506">
    <property type="protein sequence ID" value="VFJ69335.1"/>
    <property type="molecule type" value="Genomic_DNA"/>
</dbReference>
<gene>
    <name evidence="2" type="ORF">BECKFM1743A_GA0114220_105063</name>
    <name evidence="3" type="ORF">BECKFM1743B_GA0114221_104973</name>
    <name evidence="1" type="ORF">BECKFM1743C_GA0114222_105163</name>
</gene>
<evidence type="ECO:0000313" key="1">
    <source>
        <dbReference type="EMBL" id="VFJ69263.1"/>
    </source>
</evidence>
<name>A0A450TNC1_9GAMM</name>
<proteinExistence type="predicted"/>